<dbReference type="InterPro" id="IPR000086">
    <property type="entry name" value="NUDIX_hydrolase_dom"/>
</dbReference>
<dbReference type="PANTHER" id="PTHR43046:SF2">
    <property type="entry name" value="8-OXO-DGTP DIPHOSPHATASE-RELATED"/>
    <property type="match status" value="1"/>
</dbReference>
<keyword evidence="2 4" id="KW-0378">Hydrolase</keyword>
<dbReference type="EMBL" id="LAQT01000032">
    <property type="protein sequence ID" value="KPC50115.1"/>
    <property type="molecule type" value="Genomic_DNA"/>
</dbReference>
<dbReference type="Proteomes" id="UP000037939">
    <property type="component" value="Unassembled WGS sequence"/>
</dbReference>
<evidence type="ECO:0000256" key="2">
    <source>
        <dbReference type="ARBA" id="ARBA00022801"/>
    </source>
</evidence>
<dbReference type="Gene3D" id="3.90.79.10">
    <property type="entry name" value="Nucleoside Triphosphate Pyrophosphohydrolase"/>
    <property type="match status" value="1"/>
</dbReference>
<dbReference type="Pfam" id="PF00293">
    <property type="entry name" value="NUDIX"/>
    <property type="match status" value="1"/>
</dbReference>
<comment type="caution">
    <text evidence="4">The sequence shown here is derived from an EMBL/GenBank/DDBJ whole genome shotgun (WGS) entry which is preliminary data.</text>
</comment>
<gene>
    <name evidence="4" type="primary">mutT_2</name>
    <name evidence="4" type="ORF">WG78_18650</name>
</gene>
<proteinExistence type="predicted"/>
<feature type="domain" description="Nudix hydrolase" evidence="3">
    <location>
        <begin position="7"/>
        <end position="137"/>
    </location>
</feature>
<name>A0A0N0XI09_9NEIS</name>
<comment type="cofactor">
    <cofactor evidence="1">
        <name>Mg(2+)</name>
        <dbReference type="ChEBI" id="CHEBI:18420"/>
    </cofactor>
</comment>
<dbReference type="STRING" id="857265.WG78_18650"/>
<evidence type="ECO:0000259" key="3">
    <source>
        <dbReference type="PROSITE" id="PS51462"/>
    </source>
</evidence>
<dbReference type="OrthoDB" id="9791228at2"/>
<protein>
    <submittedName>
        <fullName evidence="4">8-oxo-dGTP diphosphatase</fullName>
        <ecNumber evidence="4">3.6.1.55</ecNumber>
    </submittedName>
</protein>
<reference evidence="4 5" key="1">
    <citation type="submission" date="2015-07" db="EMBL/GenBank/DDBJ databases">
        <title>Draft genome sequence of the Amantichitinum ursilacus IGB-41, a new chitin-degrading bacterium.</title>
        <authorList>
            <person name="Kirstahler P."/>
            <person name="Guenther M."/>
            <person name="Grumaz C."/>
            <person name="Rupp S."/>
            <person name="Zibek S."/>
            <person name="Sohn K."/>
        </authorList>
    </citation>
    <scope>NUCLEOTIDE SEQUENCE [LARGE SCALE GENOMIC DNA]</scope>
    <source>
        <strain evidence="4 5">IGB-41</strain>
    </source>
</reference>
<dbReference type="RefSeq" id="WP_053939320.1">
    <property type="nucleotide sequence ID" value="NZ_LAQT01000032.1"/>
</dbReference>
<evidence type="ECO:0000313" key="4">
    <source>
        <dbReference type="EMBL" id="KPC50115.1"/>
    </source>
</evidence>
<organism evidence="4 5">
    <name type="scientific">Amantichitinum ursilacus</name>
    <dbReference type="NCBI Taxonomy" id="857265"/>
    <lineage>
        <taxon>Bacteria</taxon>
        <taxon>Pseudomonadati</taxon>
        <taxon>Pseudomonadota</taxon>
        <taxon>Betaproteobacteria</taxon>
        <taxon>Neisseriales</taxon>
        <taxon>Chitinibacteraceae</taxon>
        <taxon>Amantichitinum</taxon>
    </lineage>
</organism>
<sequence>MSALDARPPICIAAAVLSRHDGHVLLVRKRGSHAFMQPGGKIDAGETPLQALCRELAEELQITVPPTLPVYMGRFAAPAVNEPGFTVIAEVFTLPWNAAVTPSAEIEEARWVDPDQLDAITLAPLSRDQILRHWKTLA</sequence>
<dbReference type="EC" id="3.6.1.55" evidence="4"/>
<dbReference type="GO" id="GO:0035539">
    <property type="term" value="F:8-oxo-7,8-dihydrodeoxyguanosine triphosphate pyrophosphatase activity"/>
    <property type="evidence" value="ECO:0007669"/>
    <property type="project" value="UniProtKB-EC"/>
</dbReference>
<evidence type="ECO:0000313" key="5">
    <source>
        <dbReference type="Proteomes" id="UP000037939"/>
    </source>
</evidence>
<dbReference type="PROSITE" id="PS51462">
    <property type="entry name" value="NUDIX"/>
    <property type="match status" value="1"/>
</dbReference>
<accession>A0A0N0XI09</accession>
<evidence type="ECO:0000256" key="1">
    <source>
        <dbReference type="ARBA" id="ARBA00001946"/>
    </source>
</evidence>
<dbReference type="CDD" id="cd04690">
    <property type="entry name" value="NUDIX_Hydrolase"/>
    <property type="match status" value="1"/>
</dbReference>
<dbReference type="SUPFAM" id="SSF55811">
    <property type="entry name" value="Nudix"/>
    <property type="match status" value="1"/>
</dbReference>
<dbReference type="PANTHER" id="PTHR43046">
    <property type="entry name" value="GDP-MANNOSE MANNOSYL HYDROLASE"/>
    <property type="match status" value="1"/>
</dbReference>
<dbReference type="InterPro" id="IPR015797">
    <property type="entry name" value="NUDIX_hydrolase-like_dom_sf"/>
</dbReference>
<keyword evidence="5" id="KW-1185">Reference proteome</keyword>
<dbReference type="AlphaFoldDB" id="A0A0N0XI09"/>